<evidence type="ECO:0000256" key="2">
    <source>
        <dbReference type="SAM" id="Phobius"/>
    </source>
</evidence>
<dbReference type="RefSeq" id="WP_282332867.1">
    <property type="nucleotide sequence ID" value="NZ_JASBRG010000001.1"/>
</dbReference>
<name>A0ABT6R867_9BACT</name>
<evidence type="ECO:0000313" key="4">
    <source>
        <dbReference type="Proteomes" id="UP001226434"/>
    </source>
</evidence>
<dbReference type="Proteomes" id="UP001226434">
    <property type="component" value="Unassembled WGS sequence"/>
</dbReference>
<feature type="region of interest" description="Disordered" evidence="1">
    <location>
        <begin position="48"/>
        <end position="93"/>
    </location>
</feature>
<dbReference type="InterPro" id="IPR032272">
    <property type="entry name" value="DUF4834"/>
</dbReference>
<evidence type="ECO:0000313" key="3">
    <source>
        <dbReference type="EMBL" id="MDI3318742.1"/>
    </source>
</evidence>
<feature type="transmembrane region" description="Helical" evidence="2">
    <location>
        <begin position="6"/>
        <end position="27"/>
    </location>
</feature>
<accession>A0ABT6R867</accession>
<evidence type="ECO:0000256" key="1">
    <source>
        <dbReference type="SAM" id="MobiDB-lite"/>
    </source>
</evidence>
<proteinExistence type="predicted"/>
<feature type="compositionally biased region" description="Polar residues" evidence="1">
    <location>
        <begin position="54"/>
        <end position="71"/>
    </location>
</feature>
<keyword evidence="2" id="KW-0812">Transmembrane</keyword>
<keyword evidence="2" id="KW-1133">Transmembrane helix</keyword>
<dbReference type="EMBL" id="JASBRG010000001">
    <property type="protein sequence ID" value="MDI3318742.1"/>
    <property type="molecule type" value="Genomic_DNA"/>
</dbReference>
<comment type="caution">
    <text evidence="3">The sequence shown here is derived from an EMBL/GenBank/DDBJ whole genome shotgun (WGS) entry which is preliminary data.</text>
</comment>
<sequence>MIIEFIFWAIGLYILYKLVFDFIIPVARTTQTVRKQFRTMQEQMNGQGGGFNEYYNQTSSSQASENHSGFSVSERHTKPSGNKEDYIDFEEVK</sequence>
<keyword evidence="4" id="KW-1185">Reference proteome</keyword>
<reference evidence="3 4" key="1">
    <citation type="submission" date="2023-05" db="EMBL/GenBank/DDBJ databases">
        <title>Genome sequence of Pinibacter sp. MAH-24.</title>
        <authorList>
            <person name="Huq M.A."/>
        </authorList>
    </citation>
    <scope>NUCLEOTIDE SEQUENCE [LARGE SCALE GENOMIC DNA]</scope>
    <source>
        <strain evidence="3 4">MAH-24</strain>
    </source>
</reference>
<feature type="compositionally biased region" description="Basic and acidic residues" evidence="1">
    <location>
        <begin position="73"/>
        <end position="93"/>
    </location>
</feature>
<evidence type="ECO:0008006" key="5">
    <source>
        <dbReference type="Google" id="ProtNLM"/>
    </source>
</evidence>
<dbReference type="Pfam" id="PF16118">
    <property type="entry name" value="DUF4834"/>
    <property type="match status" value="1"/>
</dbReference>
<keyword evidence="2" id="KW-0472">Membrane</keyword>
<protein>
    <recommendedName>
        <fullName evidence="5">DUF4834 family protein</fullName>
    </recommendedName>
</protein>
<gene>
    <name evidence="3" type="ORF">QJ048_03100</name>
</gene>
<organism evidence="3 4">
    <name type="scientific">Pinibacter soli</name>
    <dbReference type="NCBI Taxonomy" id="3044211"/>
    <lineage>
        <taxon>Bacteria</taxon>
        <taxon>Pseudomonadati</taxon>
        <taxon>Bacteroidota</taxon>
        <taxon>Chitinophagia</taxon>
        <taxon>Chitinophagales</taxon>
        <taxon>Chitinophagaceae</taxon>
        <taxon>Pinibacter</taxon>
    </lineage>
</organism>